<proteinExistence type="predicted"/>
<dbReference type="Proteomes" id="UP000266723">
    <property type="component" value="Unassembled WGS sequence"/>
</dbReference>
<gene>
    <name evidence="2" type="ORF">DY000_02057455</name>
</gene>
<dbReference type="EMBL" id="QGKV02002055">
    <property type="protein sequence ID" value="KAF3495690.1"/>
    <property type="molecule type" value="Genomic_DNA"/>
</dbReference>
<evidence type="ECO:0000313" key="3">
    <source>
        <dbReference type="Proteomes" id="UP000266723"/>
    </source>
</evidence>
<feature type="region of interest" description="Disordered" evidence="1">
    <location>
        <begin position="32"/>
        <end position="59"/>
    </location>
</feature>
<name>A0ABQ7ADG7_BRACR</name>
<organism evidence="2 3">
    <name type="scientific">Brassica cretica</name>
    <name type="common">Mustard</name>
    <dbReference type="NCBI Taxonomy" id="69181"/>
    <lineage>
        <taxon>Eukaryota</taxon>
        <taxon>Viridiplantae</taxon>
        <taxon>Streptophyta</taxon>
        <taxon>Embryophyta</taxon>
        <taxon>Tracheophyta</taxon>
        <taxon>Spermatophyta</taxon>
        <taxon>Magnoliopsida</taxon>
        <taxon>eudicotyledons</taxon>
        <taxon>Gunneridae</taxon>
        <taxon>Pentapetalae</taxon>
        <taxon>rosids</taxon>
        <taxon>malvids</taxon>
        <taxon>Brassicales</taxon>
        <taxon>Brassicaceae</taxon>
        <taxon>Brassiceae</taxon>
        <taxon>Brassica</taxon>
    </lineage>
</organism>
<comment type="caution">
    <text evidence="2">The sequence shown here is derived from an EMBL/GenBank/DDBJ whole genome shotgun (WGS) entry which is preliminary data.</text>
</comment>
<accession>A0ABQ7ADG7</accession>
<sequence length="84" mass="9743">MFTSNLHIEKKYVISMEVPAFFLDVRRLPQTEEASNNELRSPGKSEPQRLSGGWLEQQKQQRKGSLYDELYIGENFETQPILIG</sequence>
<protein>
    <submittedName>
        <fullName evidence="2">Uncharacterized protein</fullName>
    </submittedName>
</protein>
<keyword evidence="3" id="KW-1185">Reference proteome</keyword>
<evidence type="ECO:0000313" key="2">
    <source>
        <dbReference type="EMBL" id="KAF3495690.1"/>
    </source>
</evidence>
<reference evidence="2 3" key="1">
    <citation type="journal article" date="2020" name="BMC Genomics">
        <title>Intraspecific diversification of the crop wild relative Brassica cretica Lam. using demographic model selection.</title>
        <authorList>
            <person name="Kioukis A."/>
            <person name="Michalopoulou V.A."/>
            <person name="Briers L."/>
            <person name="Pirintsos S."/>
            <person name="Studholme D.J."/>
            <person name="Pavlidis P."/>
            <person name="Sarris P.F."/>
        </authorList>
    </citation>
    <scope>NUCLEOTIDE SEQUENCE [LARGE SCALE GENOMIC DNA]</scope>
    <source>
        <strain evidence="3">cv. PFS-1207/04</strain>
    </source>
</reference>
<evidence type="ECO:0000256" key="1">
    <source>
        <dbReference type="SAM" id="MobiDB-lite"/>
    </source>
</evidence>